<name>A0ACC2SUE5_9FUNG</name>
<accession>A0ACC2SUE5</accession>
<comment type="caution">
    <text evidence="1">The sequence shown here is derived from an EMBL/GenBank/DDBJ whole genome shotgun (WGS) entry which is preliminary data.</text>
</comment>
<dbReference type="Proteomes" id="UP001165960">
    <property type="component" value="Unassembled WGS sequence"/>
</dbReference>
<protein>
    <submittedName>
        <fullName evidence="1">Uncharacterized protein</fullName>
    </submittedName>
</protein>
<evidence type="ECO:0000313" key="2">
    <source>
        <dbReference type="Proteomes" id="UP001165960"/>
    </source>
</evidence>
<evidence type="ECO:0000313" key="1">
    <source>
        <dbReference type="EMBL" id="KAJ9066019.1"/>
    </source>
</evidence>
<keyword evidence="2" id="KW-1185">Reference proteome</keyword>
<proteinExistence type="predicted"/>
<dbReference type="EMBL" id="QTSX02004311">
    <property type="protein sequence ID" value="KAJ9066019.1"/>
    <property type="molecule type" value="Genomic_DNA"/>
</dbReference>
<sequence>MPGLLPRPSPGCKLTPAPMKQTDREDVPSPSVFLPHIYGEAEEEEDKPTNPDPPHMYARDSKWNPYHPNRFVSLEDEDVLEIEDHCL</sequence>
<organism evidence="1 2">
    <name type="scientific">Entomophthora muscae</name>
    <dbReference type="NCBI Taxonomy" id="34485"/>
    <lineage>
        <taxon>Eukaryota</taxon>
        <taxon>Fungi</taxon>
        <taxon>Fungi incertae sedis</taxon>
        <taxon>Zoopagomycota</taxon>
        <taxon>Entomophthoromycotina</taxon>
        <taxon>Entomophthoromycetes</taxon>
        <taxon>Entomophthorales</taxon>
        <taxon>Entomophthoraceae</taxon>
        <taxon>Entomophthora</taxon>
    </lineage>
</organism>
<reference evidence="1" key="1">
    <citation type="submission" date="2022-04" db="EMBL/GenBank/DDBJ databases">
        <title>Genome of the entomopathogenic fungus Entomophthora muscae.</title>
        <authorList>
            <person name="Elya C."/>
            <person name="Lovett B.R."/>
            <person name="Lee E."/>
            <person name="Macias A.M."/>
            <person name="Hajek A.E."/>
            <person name="De Bivort B.L."/>
            <person name="Kasson M.T."/>
            <person name="De Fine Licht H.H."/>
            <person name="Stajich J.E."/>
        </authorList>
    </citation>
    <scope>NUCLEOTIDE SEQUENCE</scope>
    <source>
        <strain evidence="1">Berkeley</strain>
    </source>
</reference>
<gene>
    <name evidence="1" type="ORF">DSO57_1013677</name>
</gene>